<reference evidence="1" key="1">
    <citation type="journal article" date="2023" name="G3 (Bethesda)">
        <title>A reference genome for the long-term kleptoplast-retaining sea slug Elysia crispata morphotype clarki.</title>
        <authorList>
            <person name="Eastman K.E."/>
            <person name="Pendleton A.L."/>
            <person name="Shaikh M.A."/>
            <person name="Suttiyut T."/>
            <person name="Ogas R."/>
            <person name="Tomko P."/>
            <person name="Gavelis G."/>
            <person name="Widhalm J.R."/>
            <person name="Wisecaver J.H."/>
        </authorList>
    </citation>
    <scope>NUCLEOTIDE SEQUENCE</scope>
    <source>
        <strain evidence="1">ECLA1</strain>
    </source>
</reference>
<dbReference type="Proteomes" id="UP001283361">
    <property type="component" value="Unassembled WGS sequence"/>
</dbReference>
<evidence type="ECO:0000313" key="1">
    <source>
        <dbReference type="EMBL" id="KAK3761323.1"/>
    </source>
</evidence>
<keyword evidence="2" id="KW-1185">Reference proteome</keyword>
<sequence>MTLVTRSLQGLAKTRSRYKPTVVSTRIGQDKISLQTYSGLYKDWSRQDLATNLQWSLQGLIQDKISLQTYSGLYKDWSKQDLAYKPTVVSARIGQDKDLAKQNLQWSLQGLAKTRSRYKPTVVSTRIGQDKISLQTYSGLYKDWSRQDLATNLQWSLQGLAKTRSWKLEGSVR</sequence>
<protein>
    <submittedName>
        <fullName evidence="1">Uncharacterized protein</fullName>
    </submittedName>
</protein>
<accession>A0AAE1D9G6</accession>
<dbReference type="AlphaFoldDB" id="A0AAE1D9G6"/>
<gene>
    <name evidence="1" type="ORF">RRG08_056630</name>
</gene>
<comment type="caution">
    <text evidence="1">The sequence shown here is derived from an EMBL/GenBank/DDBJ whole genome shotgun (WGS) entry which is preliminary data.</text>
</comment>
<name>A0AAE1D9G6_9GAST</name>
<evidence type="ECO:0000313" key="2">
    <source>
        <dbReference type="Proteomes" id="UP001283361"/>
    </source>
</evidence>
<dbReference type="EMBL" id="JAWDGP010004911">
    <property type="protein sequence ID" value="KAK3761323.1"/>
    <property type="molecule type" value="Genomic_DNA"/>
</dbReference>
<organism evidence="1 2">
    <name type="scientific">Elysia crispata</name>
    <name type="common">lettuce slug</name>
    <dbReference type="NCBI Taxonomy" id="231223"/>
    <lineage>
        <taxon>Eukaryota</taxon>
        <taxon>Metazoa</taxon>
        <taxon>Spiralia</taxon>
        <taxon>Lophotrochozoa</taxon>
        <taxon>Mollusca</taxon>
        <taxon>Gastropoda</taxon>
        <taxon>Heterobranchia</taxon>
        <taxon>Euthyneura</taxon>
        <taxon>Panpulmonata</taxon>
        <taxon>Sacoglossa</taxon>
        <taxon>Placobranchoidea</taxon>
        <taxon>Plakobranchidae</taxon>
        <taxon>Elysia</taxon>
    </lineage>
</organism>
<proteinExistence type="predicted"/>